<evidence type="ECO:0000313" key="2">
    <source>
        <dbReference type="EMBL" id="GBM30355.1"/>
    </source>
</evidence>
<protein>
    <submittedName>
        <fullName evidence="2">Uncharacterized protein</fullName>
    </submittedName>
</protein>
<organism evidence="2 3">
    <name type="scientific">Araneus ventricosus</name>
    <name type="common">Orbweaver spider</name>
    <name type="synonym">Epeira ventricosa</name>
    <dbReference type="NCBI Taxonomy" id="182803"/>
    <lineage>
        <taxon>Eukaryota</taxon>
        <taxon>Metazoa</taxon>
        <taxon>Ecdysozoa</taxon>
        <taxon>Arthropoda</taxon>
        <taxon>Chelicerata</taxon>
        <taxon>Arachnida</taxon>
        <taxon>Araneae</taxon>
        <taxon>Araneomorphae</taxon>
        <taxon>Entelegynae</taxon>
        <taxon>Araneoidea</taxon>
        <taxon>Araneidae</taxon>
        <taxon>Araneus</taxon>
    </lineage>
</organism>
<keyword evidence="3" id="KW-1185">Reference proteome</keyword>
<dbReference type="AlphaFoldDB" id="A0A4Y2ER06"/>
<feature type="region of interest" description="Disordered" evidence="1">
    <location>
        <begin position="1"/>
        <end position="47"/>
    </location>
</feature>
<evidence type="ECO:0000256" key="1">
    <source>
        <dbReference type="SAM" id="MobiDB-lite"/>
    </source>
</evidence>
<evidence type="ECO:0000313" key="3">
    <source>
        <dbReference type="Proteomes" id="UP000499080"/>
    </source>
</evidence>
<accession>A0A4Y2ER06</accession>
<gene>
    <name evidence="2" type="ORF">AVEN_21474_1</name>
</gene>
<sequence length="79" mass="9158">MKLPPAGVGRKFGEGMQRWRRHEDGEGDLMEYESGENRSDPNDEDFEIEDDSVRKGFEQHELNDFVRDLGLSKKEPQSC</sequence>
<dbReference type="Proteomes" id="UP000499080">
    <property type="component" value="Unassembled WGS sequence"/>
</dbReference>
<dbReference type="EMBL" id="BGPR01000658">
    <property type="protein sequence ID" value="GBM30355.1"/>
    <property type="molecule type" value="Genomic_DNA"/>
</dbReference>
<feature type="compositionally biased region" description="Acidic residues" evidence="1">
    <location>
        <begin position="25"/>
        <end position="34"/>
    </location>
</feature>
<comment type="caution">
    <text evidence="2">The sequence shown here is derived from an EMBL/GenBank/DDBJ whole genome shotgun (WGS) entry which is preliminary data.</text>
</comment>
<proteinExistence type="predicted"/>
<reference evidence="2 3" key="1">
    <citation type="journal article" date="2019" name="Sci. Rep.">
        <title>Orb-weaving spider Araneus ventricosus genome elucidates the spidroin gene catalogue.</title>
        <authorList>
            <person name="Kono N."/>
            <person name="Nakamura H."/>
            <person name="Ohtoshi R."/>
            <person name="Moran D.A.P."/>
            <person name="Shinohara A."/>
            <person name="Yoshida Y."/>
            <person name="Fujiwara M."/>
            <person name="Mori M."/>
            <person name="Tomita M."/>
            <person name="Arakawa K."/>
        </authorList>
    </citation>
    <scope>NUCLEOTIDE SEQUENCE [LARGE SCALE GENOMIC DNA]</scope>
</reference>
<name>A0A4Y2ER06_ARAVE</name>